<comment type="caution">
    <text evidence="2">The sequence shown here is derived from an EMBL/GenBank/DDBJ whole genome shotgun (WGS) entry which is preliminary data.</text>
</comment>
<proteinExistence type="predicted"/>
<organism evidence="2 3">
    <name type="scientific">Sorangium cellulosum</name>
    <name type="common">Polyangium cellulosum</name>
    <dbReference type="NCBI Taxonomy" id="56"/>
    <lineage>
        <taxon>Bacteria</taxon>
        <taxon>Pseudomonadati</taxon>
        <taxon>Myxococcota</taxon>
        <taxon>Polyangia</taxon>
        <taxon>Polyangiales</taxon>
        <taxon>Polyangiaceae</taxon>
        <taxon>Sorangium</taxon>
    </lineage>
</organism>
<feature type="region of interest" description="Disordered" evidence="1">
    <location>
        <begin position="142"/>
        <end position="161"/>
    </location>
</feature>
<dbReference type="EMBL" id="JEMA01001208">
    <property type="protein sequence ID" value="KYF61239.1"/>
    <property type="molecule type" value="Genomic_DNA"/>
</dbReference>
<feature type="region of interest" description="Disordered" evidence="1">
    <location>
        <begin position="1"/>
        <end position="23"/>
    </location>
</feature>
<dbReference type="AlphaFoldDB" id="A0A150PZV6"/>
<protein>
    <submittedName>
        <fullName evidence="2">Uncharacterized protein</fullName>
    </submittedName>
</protein>
<name>A0A150PZV6_SORCE</name>
<accession>A0A150PZV6</accession>
<feature type="compositionally biased region" description="Basic and acidic residues" evidence="1">
    <location>
        <begin position="144"/>
        <end position="154"/>
    </location>
</feature>
<gene>
    <name evidence="2" type="ORF">BE15_32700</name>
</gene>
<feature type="compositionally biased region" description="Polar residues" evidence="1">
    <location>
        <begin position="1"/>
        <end position="21"/>
    </location>
</feature>
<evidence type="ECO:0000313" key="3">
    <source>
        <dbReference type="Proteomes" id="UP000075260"/>
    </source>
</evidence>
<evidence type="ECO:0000313" key="2">
    <source>
        <dbReference type="EMBL" id="KYF61239.1"/>
    </source>
</evidence>
<sequence length="161" mass="16516">MTSSIGAPSTSPQEISRNPSCGRTGPHAPAAICAVSIARLSGLAYTASNAGPAARRRPSASASCLPCASRGVSVHPLIGVPGPARLPAVRPWRTRIKRLGCMAQARAGLLGASLARAVARASAWGRLAPSRAGSWILGRVSAGRAEEPQRHPAQEPHPQNA</sequence>
<evidence type="ECO:0000256" key="1">
    <source>
        <dbReference type="SAM" id="MobiDB-lite"/>
    </source>
</evidence>
<reference evidence="2 3" key="1">
    <citation type="submission" date="2014-02" db="EMBL/GenBank/DDBJ databases">
        <title>The small core and large imbalanced accessory genome model reveals a collaborative survival strategy of Sorangium cellulosum strains in nature.</title>
        <authorList>
            <person name="Han K."/>
            <person name="Peng R."/>
            <person name="Blom J."/>
            <person name="Li Y.-Z."/>
        </authorList>
    </citation>
    <scope>NUCLEOTIDE SEQUENCE [LARGE SCALE GENOMIC DNA]</scope>
    <source>
        <strain evidence="2 3">So0008-312</strain>
    </source>
</reference>
<dbReference type="Proteomes" id="UP000075260">
    <property type="component" value="Unassembled WGS sequence"/>
</dbReference>